<sequence>MFLQSSHTTIITLPFFHFRCKEYRVYWNMPTFQCQSYGVNFTYAAEEYGFSMNSEDEFIGDKISLLYDPGMFPTILNFSLEDLNVDELEFINNGIPQNGSLGEHLIAFRQVV</sequence>
<keyword evidence="2" id="KW-1015">Disulfide bond</keyword>
<dbReference type="GO" id="GO:0005975">
    <property type="term" value="P:carbohydrate metabolic process"/>
    <property type="evidence" value="ECO:0007669"/>
    <property type="project" value="InterPro"/>
</dbReference>
<dbReference type="InterPro" id="IPR001329">
    <property type="entry name" value="Venom_Hyaluronidase"/>
</dbReference>
<dbReference type="InterPro" id="IPR018155">
    <property type="entry name" value="Hyaluronidase"/>
</dbReference>
<dbReference type="GO" id="GO:0006952">
    <property type="term" value="P:defense response"/>
    <property type="evidence" value="ECO:0007669"/>
    <property type="project" value="InterPro"/>
</dbReference>
<dbReference type="Gene3D" id="3.20.20.70">
    <property type="entry name" value="Aldolase class I"/>
    <property type="match status" value="1"/>
</dbReference>
<dbReference type="SUPFAM" id="SSF51445">
    <property type="entry name" value="(Trans)glycosidases"/>
    <property type="match status" value="1"/>
</dbReference>
<reference evidence="3" key="1">
    <citation type="submission" date="2015-12" db="EMBL/GenBank/DDBJ databases">
        <title>De novo transcriptome assembly of four potential Pierce s Disease insect vectors from Arizona vineyards.</title>
        <authorList>
            <person name="Tassone E.E."/>
        </authorList>
    </citation>
    <scope>NUCLEOTIDE SEQUENCE</scope>
</reference>
<organism evidence="3">
    <name type="scientific">Clastoptera arizonana</name>
    <name type="common">Arizona spittle bug</name>
    <dbReference type="NCBI Taxonomy" id="38151"/>
    <lineage>
        <taxon>Eukaryota</taxon>
        <taxon>Metazoa</taxon>
        <taxon>Ecdysozoa</taxon>
        <taxon>Arthropoda</taxon>
        <taxon>Hexapoda</taxon>
        <taxon>Insecta</taxon>
        <taxon>Pterygota</taxon>
        <taxon>Neoptera</taxon>
        <taxon>Paraneoptera</taxon>
        <taxon>Hemiptera</taxon>
        <taxon>Auchenorrhyncha</taxon>
        <taxon>Cercopoidea</taxon>
        <taxon>Clastopteridae</taxon>
        <taxon>Clastoptera</taxon>
    </lineage>
</organism>
<evidence type="ECO:0000256" key="1">
    <source>
        <dbReference type="ARBA" id="ARBA00008871"/>
    </source>
</evidence>
<accession>A0A1B6D219</accession>
<evidence type="ECO:0000256" key="2">
    <source>
        <dbReference type="ARBA" id="ARBA00023157"/>
    </source>
</evidence>
<name>A0A1B6D219_9HEMI</name>
<dbReference type="InterPro" id="IPR017853">
    <property type="entry name" value="GH"/>
</dbReference>
<feature type="non-terminal residue" evidence="3">
    <location>
        <position position="112"/>
    </location>
</feature>
<dbReference type="GO" id="GO:0004415">
    <property type="term" value="F:hyalurononglucosaminidase activity"/>
    <property type="evidence" value="ECO:0007669"/>
    <property type="project" value="InterPro"/>
</dbReference>
<comment type="similarity">
    <text evidence="1">Belongs to the glycosyl hydrolase 56 family.</text>
</comment>
<dbReference type="Pfam" id="PF01630">
    <property type="entry name" value="Glyco_hydro_56"/>
    <property type="match status" value="1"/>
</dbReference>
<proteinExistence type="inferred from homology"/>
<protein>
    <submittedName>
        <fullName evidence="3">Uncharacterized protein</fullName>
    </submittedName>
</protein>
<dbReference type="AlphaFoldDB" id="A0A1B6D219"/>
<dbReference type="PRINTS" id="PR00847">
    <property type="entry name" value="HYALURONDASE"/>
</dbReference>
<dbReference type="EMBL" id="GEDC01017557">
    <property type="protein sequence ID" value="JAS19741.1"/>
    <property type="molecule type" value="Transcribed_RNA"/>
</dbReference>
<dbReference type="InterPro" id="IPR013785">
    <property type="entry name" value="Aldolase_TIM"/>
</dbReference>
<evidence type="ECO:0000313" key="3">
    <source>
        <dbReference type="EMBL" id="JAS19741.1"/>
    </source>
</evidence>
<gene>
    <name evidence="3" type="ORF">g.1272</name>
</gene>